<organism evidence="4 5">
    <name type="scientific">Emcibacter nanhaiensis</name>
    <dbReference type="NCBI Taxonomy" id="1505037"/>
    <lineage>
        <taxon>Bacteria</taxon>
        <taxon>Pseudomonadati</taxon>
        <taxon>Pseudomonadota</taxon>
        <taxon>Alphaproteobacteria</taxon>
        <taxon>Emcibacterales</taxon>
        <taxon>Emcibacteraceae</taxon>
        <taxon>Emcibacter</taxon>
    </lineage>
</organism>
<comment type="cofactor">
    <cofactor evidence="1">
        <name>Zn(2+)</name>
        <dbReference type="ChEBI" id="CHEBI:29105"/>
    </cofactor>
    <text evidence="1">Binds 1 zinc ion per subunit.</text>
</comment>
<reference evidence="5" key="1">
    <citation type="submission" date="2019-06" db="EMBL/GenBank/DDBJ databases">
        <title>The complete genome of Emcibacter congregatus ZYLT.</title>
        <authorList>
            <person name="Zhao Z."/>
        </authorList>
    </citation>
    <scope>NUCLEOTIDE SEQUENCE [LARGE SCALE GENOMIC DNA]</scope>
    <source>
        <strain evidence="5">MCCC 1A06723</strain>
    </source>
</reference>
<evidence type="ECO:0000313" key="4">
    <source>
        <dbReference type="EMBL" id="TPD59288.1"/>
    </source>
</evidence>
<dbReference type="Proteomes" id="UP000319148">
    <property type="component" value="Unassembled WGS sequence"/>
</dbReference>
<sequence>MKVFCATMIHESNSFSPIPTSLRNFAEDVLYRPSTGEGSHHLGTVLAEVDLVDLMTTRGHEPIVGLIANAEPSMPLGGGVYETLRDEIIQNLEQALPVDAVFLFLHGAQMAEKFPDCESDLISRVRKIVGPDIPIGVEFDLHCNIGAQSLEDADILLACLEYPHTDFRIRADQVMDILERMAAGKCRPATAYAPIPMLGLFRPSEQPMRGFVDKLKDMEGRDNILAISLAHCFAAGDGPDTHAGVVVVTNDDQEQADRLAGDIAKEFWHQREAFSVQLTPLKEALEQAGKVNRGPLVIADCTDNPGGGAAGDSTEILSGLLAAGIGNAAIAMIWDPVAVETVIKAGVGASLPLRFGGKAGPGSGSPVDADVRVLAVNKTARQHAQGARVALGPAVAVETAGIKIVLNSIRQQTFSPECFTELGIDPAAHRVLVVKSSQHFRETFSDMAEQIIYADGTGTVTGDFCSRDYRNLTRPIWPLDPLPFDAFGRTWT</sequence>
<dbReference type="EMBL" id="VFIY01000014">
    <property type="protein sequence ID" value="TPD59288.1"/>
    <property type="molecule type" value="Genomic_DNA"/>
</dbReference>
<comment type="similarity">
    <text evidence="1">Belongs to the peptidase M81 family.</text>
</comment>
<dbReference type="Pfam" id="PF07364">
    <property type="entry name" value="DUF1485"/>
    <property type="match status" value="1"/>
</dbReference>
<dbReference type="PIRSF" id="PIRSF012702">
    <property type="entry name" value="UCP012702"/>
    <property type="match status" value="1"/>
</dbReference>
<accession>A0A501PGS8</accession>
<name>A0A501PGS8_9PROT</name>
<dbReference type="GO" id="GO:0008237">
    <property type="term" value="F:metallopeptidase activity"/>
    <property type="evidence" value="ECO:0007669"/>
    <property type="project" value="UniProtKB-KW"/>
</dbReference>
<keyword evidence="1" id="KW-0479">Metal-binding</keyword>
<dbReference type="Pfam" id="PF07171">
    <property type="entry name" value="MlrC_C"/>
    <property type="match status" value="1"/>
</dbReference>
<dbReference type="GO" id="GO:0046872">
    <property type="term" value="F:metal ion binding"/>
    <property type="evidence" value="ECO:0007669"/>
    <property type="project" value="UniProtKB-KW"/>
</dbReference>
<proteinExistence type="inferred from homology"/>
<keyword evidence="1" id="KW-0482">Metalloprotease</keyword>
<dbReference type="AlphaFoldDB" id="A0A501PGS8"/>
<protein>
    <recommendedName>
        <fullName evidence="1">Microcystinase C</fullName>
        <shortName evidence="1">MlrC</shortName>
    </recommendedName>
</protein>
<dbReference type="GO" id="GO:0006508">
    <property type="term" value="P:proteolysis"/>
    <property type="evidence" value="ECO:0007669"/>
    <property type="project" value="UniProtKB-KW"/>
</dbReference>
<keyword evidence="5" id="KW-1185">Reference proteome</keyword>
<feature type="domain" description="Microcystin LR degradation protein MlrC N-terminal" evidence="3">
    <location>
        <begin position="2"/>
        <end position="288"/>
    </location>
</feature>
<feature type="domain" description="Microcystin LR degradation protein MlrC C-terminal" evidence="2">
    <location>
        <begin position="298"/>
        <end position="471"/>
    </location>
</feature>
<dbReference type="OrthoDB" id="9782658at2"/>
<dbReference type="InterPro" id="IPR009197">
    <property type="entry name" value="MlrC"/>
</dbReference>
<evidence type="ECO:0000256" key="1">
    <source>
        <dbReference type="PIRNR" id="PIRNR012702"/>
    </source>
</evidence>
<gene>
    <name evidence="4" type="ORF">FIV46_10855</name>
</gene>
<evidence type="ECO:0000259" key="3">
    <source>
        <dbReference type="Pfam" id="PF07364"/>
    </source>
</evidence>
<dbReference type="InterPro" id="IPR010799">
    <property type="entry name" value="MlrC_C"/>
</dbReference>
<dbReference type="RefSeq" id="WP_139940952.1">
    <property type="nucleotide sequence ID" value="NZ_JBHSYP010000006.1"/>
</dbReference>
<keyword evidence="1" id="KW-0645">Protease</keyword>
<comment type="caution">
    <text evidence="4">The sequence shown here is derived from an EMBL/GenBank/DDBJ whole genome shotgun (WGS) entry which is preliminary data.</text>
</comment>
<evidence type="ECO:0000259" key="2">
    <source>
        <dbReference type="Pfam" id="PF07171"/>
    </source>
</evidence>
<keyword evidence="1" id="KW-0378">Hydrolase</keyword>
<dbReference type="InterPro" id="IPR015995">
    <property type="entry name" value="MlrC_N"/>
</dbReference>
<comment type="function">
    <text evidence="1">Involved in peptidolytic degradation of cyclic heptapeptide hepatotoxin microcystin (MC).</text>
</comment>
<evidence type="ECO:0000313" key="5">
    <source>
        <dbReference type="Proteomes" id="UP000319148"/>
    </source>
</evidence>